<dbReference type="InterPro" id="IPR009071">
    <property type="entry name" value="HMG_box_dom"/>
</dbReference>
<dbReference type="Gene3D" id="1.10.30.10">
    <property type="entry name" value="High mobility group box domain"/>
    <property type="match status" value="1"/>
</dbReference>
<comment type="caution">
    <text evidence="5">The sequence shown here is derived from an EMBL/GenBank/DDBJ whole genome shotgun (WGS) entry which is preliminary data.</text>
</comment>
<dbReference type="SUPFAM" id="SSF47095">
    <property type="entry name" value="HMG-box"/>
    <property type="match status" value="1"/>
</dbReference>
<reference evidence="5" key="1">
    <citation type="submission" date="2023-07" db="EMBL/GenBank/DDBJ databases">
        <authorList>
            <consortium name="AG Swart"/>
            <person name="Singh M."/>
            <person name="Singh A."/>
            <person name="Seah K."/>
            <person name="Emmerich C."/>
        </authorList>
    </citation>
    <scope>NUCLEOTIDE SEQUENCE</scope>
    <source>
        <strain evidence="5">DP1</strain>
    </source>
</reference>
<feature type="compositionally biased region" description="Polar residues" evidence="3">
    <location>
        <begin position="200"/>
        <end position="209"/>
    </location>
</feature>
<dbReference type="GO" id="GO:0003677">
    <property type="term" value="F:DNA binding"/>
    <property type="evidence" value="ECO:0007669"/>
    <property type="project" value="UniProtKB-UniRule"/>
</dbReference>
<evidence type="ECO:0000313" key="6">
    <source>
        <dbReference type="Proteomes" id="UP001295684"/>
    </source>
</evidence>
<dbReference type="AlphaFoldDB" id="A0AAD1U6B5"/>
<keyword evidence="2" id="KW-0539">Nucleus</keyword>
<feature type="compositionally biased region" description="Basic and acidic residues" evidence="3">
    <location>
        <begin position="89"/>
        <end position="128"/>
    </location>
</feature>
<sequence length="252" mass="29044">MNGGENVEGFKMPVSKSKKSAKDGDKSTKKKRKRKCKDPNAPKRPLGAYFYYFKANNGIVKQAHPEFIQKEVVAKIAADWKLLSEEQKEPFVAKSTQDKQRYVREKEIYDERKKKEEEEKGKEEEKYNNNKRARTAGPSGYDKNGIKRQKYEVLFNVADEREVRLKDLLEEDLSFGSDSEELANWSPPGSAEGQRPRIMNASTNDQSDQVMDKKEEIPHQSVLATMQMAKNNDQQQAQNIDQNQMNTNTNLF</sequence>
<feature type="region of interest" description="Disordered" evidence="3">
    <location>
        <begin position="176"/>
        <end position="211"/>
    </location>
</feature>
<feature type="domain" description="HMG box" evidence="4">
    <location>
        <begin position="42"/>
        <end position="110"/>
    </location>
</feature>
<keyword evidence="6" id="KW-1185">Reference proteome</keyword>
<dbReference type="SMART" id="SM00398">
    <property type="entry name" value="HMG"/>
    <property type="match status" value="1"/>
</dbReference>
<gene>
    <name evidence="5" type="ORF">ECRASSUSDP1_LOCUS4108</name>
</gene>
<accession>A0AAD1U6B5</accession>
<feature type="region of interest" description="Disordered" evidence="3">
    <location>
        <begin position="89"/>
        <end position="143"/>
    </location>
</feature>
<dbReference type="GO" id="GO:0005634">
    <property type="term" value="C:nucleus"/>
    <property type="evidence" value="ECO:0007669"/>
    <property type="project" value="UniProtKB-UniRule"/>
</dbReference>
<evidence type="ECO:0000313" key="5">
    <source>
        <dbReference type="EMBL" id="CAI2362781.1"/>
    </source>
</evidence>
<dbReference type="PANTHER" id="PTHR48112">
    <property type="entry name" value="HIGH MOBILITY GROUP PROTEIN DSP1"/>
    <property type="match status" value="1"/>
</dbReference>
<dbReference type="EMBL" id="CAMPGE010003936">
    <property type="protein sequence ID" value="CAI2362781.1"/>
    <property type="molecule type" value="Genomic_DNA"/>
</dbReference>
<evidence type="ECO:0000256" key="1">
    <source>
        <dbReference type="ARBA" id="ARBA00023125"/>
    </source>
</evidence>
<dbReference type="InterPro" id="IPR036910">
    <property type="entry name" value="HMG_box_dom_sf"/>
</dbReference>
<evidence type="ECO:0000259" key="4">
    <source>
        <dbReference type="PROSITE" id="PS50118"/>
    </source>
</evidence>
<keyword evidence="1 2" id="KW-0238">DNA-binding</keyword>
<feature type="compositionally biased region" description="Low complexity" evidence="3">
    <location>
        <begin position="232"/>
        <end position="246"/>
    </location>
</feature>
<organism evidence="5 6">
    <name type="scientific">Euplotes crassus</name>
    <dbReference type="NCBI Taxonomy" id="5936"/>
    <lineage>
        <taxon>Eukaryota</taxon>
        <taxon>Sar</taxon>
        <taxon>Alveolata</taxon>
        <taxon>Ciliophora</taxon>
        <taxon>Intramacronucleata</taxon>
        <taxon>Spirotrichea</taxon>
        <taxon>Hypotrichia</taxon>
        <taxon>Euplotida</taxon>
        <taxon>Euplotidae</taxon>
        <taxon>Moneuplotes</taxon>
    </lineage>
</organism>
<name>A0AAD1U6B5_EUPCR</name>
<protein>
    <recommendedName>
        <fullName evidence="4">HMG box domain-containing protein</fullName>
    </recommendedName>
</protein>
<dbReference type="InterPro" id="IPR050342">
    <property type="entry name" value="HMGB"/>
</dbReference>
<evidence type="ECO:0000256" key="3">
    <source>
        <dbReference type="SAM" id="MobiDB-lite"/>
    </source>
</evidence>
<proteinExistence type="predicted"/>
<dbReference type="PROSITE" id="PS50118">
    <property type="entry name" value="HMG_BOX_2"/>
    <property type="match status" value="1"/>
</dbReference>
<feature type="DNA-binding region" description="HMG box" evidence="2">
    <location>
        <begin position="42"/>
        <end position="110"/>
    </location>
</feature>
<dbReference type="Pfam" id="PF00505">
    <property type="entry name" value="HMG_box"/>
    <property type="match status" value="1"/>
</dbReference>
<evidence type="ECO:0000256" key="2">
    <source>
        <dbReference type="PROSITE-ProRule" id="PRU00267"/>
    </source>
</evidence>
<dbReference type="Proteomes" id="UP001295684">
    <property type="component" value="Unassembled WGS sequence"/>
</dbReference>
<feature type="region of interest" description="Disordered" evidence="3">
    <location>
        <begin position="1"/>
        <end position="45"/>
    </location>
</feature>
<feature type="region of interest" description="Disordered" evidence="3">
    <location>
        <begin position="232"/>
        <end position="252"/>
    </location>
</feature>